<feature type="compositionally biased region" description="Low complexity" evidence="2">
    <location>
        <begin position="350"/>
        <end position="366"/>
    </location>
</feature>
<accession>A0A835ZQF0</accession>
<dbReference type="SUPFAM" id="SSF81296">
    <property type="entry name" value="E set domains"/>
    <property type="match status" value="1"/>
</dbReference>
<dbReference type="InterPro" id="IPR014756">
    <property type="entry name" value="Ig_E-set"/>
</dbReference>
<evidence type="ECO:0000313" key="4">
    <source>
        <dbReference type="EMBL" id="KAG5195394.1"/>
    </source>
</evidence>
<gene>
    <name evidence="4" type="ORF">JEQ12_012683</name>
</gene>
<protein>
    <recommendedName>
        <fullName evidence="3">NXPE C-terminal domain-containing protein</fullName>
    </recommendedName>
</protein>
<feature type="domain" description="NXPE C-terminal" evidence="3">
    <location>
        <begin position="369"/>
        <end position="579"/>
    </location>
</feature>
<feature type="region of interest" description="Disordered" evidence="2">
    <location>
        <begin position="339"/>
        <end position="367"/>
    </location>
</feature>
<dbReference type="Proteomes" id="UP000664991">
    <property type="component" value="Unassembled WGS sequence"/>
</dbReference>
<dbReference type="PANTHER" id="PTHR16165">
    <property type="entry name" value="NXPE FAMILY MEMBER"/>
    <property type="match status" value="1"/>
</dbReference>
<evidence type="ECO:0000259" key="3">
    <source>
        <dbReference type="Pfam" id="PF24536"/>
    </source>
</evidence>
<evidence type="ECO:0000313" key="5">
    <source>
        <dbReference type="Proteomes" id="UP000664991"/>
    </source>
</evidence>
<name>A0A835ZQF0_SHEEP</name>
<comment type="similarity">
    <text evidence="1">Belongs to the NXPE family.</text>
</comment>
<dbReference type="PANTHER" id="PTHR16165:SF23">
    <property type="entry name" value="NEUREXOPHILIN AND PC-ESTERASE DOMAIN FAMILY, MEMBER 5"/>
    <property type="match status" value="1"/>
</dbReference>
<sequence>MDAFLQIRTNYYPIKQPSTLPFSVLFTLMTPVQPALFKDYRRTERKNKKSRGVSCDEISCIGVSWPDRAVPLPPGPRPAPKSPGSLPQGFSGLTHLLHWPLTPGDGGDLLASTSPQTSTYHLRSPAQTSYTLGGYLEAILIARDHQGRPKAHGGDLFRAQLLGPDLKAGVPGDVTDLENGTYLLTLPLLWAGQAQVQVRLIHSSEAVGVLRGIWRDQWATVDFTGYFRGPTGYEETVTCNVNPLLIGEEEGTCYYRDEDSGELWFCARPPTLPCDSLVGHSSGRYWNVTTPHEEALLARSPDTGQMTFTLENFLSSKDPSFTSVQDSFSSHIPLCPPVSLQECDKQDPPSGHSSSLGGSGEQQKSGRSFSTADSILRCLAGHVVHMMGDSTVRQWWEYLRDTVPALKPVDLHATYHTGPLMAVDTTRAIVLHWRTHSWPLRSLRTPVAALHSVVRELGGLAGGPHTVVVLSLGAHFTTFPPSIFVQRLAGVRAAVAALLAREPGTLVVIKLANTGYKSVYGSDWFTLQVNRLLRAAFVDLRVAFVDAWEMTSSLALPDSIHPGRCIVRNEVDFLLSHVCPT</sequence>
<dbReference type="Gene3D" id="2.60.40.10">
    <property type="entry name" value="Immunoglobulins"/>
    <property type="match status" value="1"/>
</dbReference>
<evidence type="ECO:0000256" key="1">
    <source>
        <dbReference type="ARBA" id="ARBA00005431"/>
    </source>
</evidence>
<proteinExistence type="inferred from homology"/>
<reference evidence="4 5" key="1">
    <citation type="submission" date="2020-12" db="EMBL/GenBank/DDBJ databases">
        <title>De novo assembly of Tibetan sheep genome.</title>
        <authorList>
            <person name="Li X."/>
        </authorList>
    </citation>
    <scope>NUCLEOTIDE SEQUENCE [LARGE SCALE GENOMIC DNA]</scope>
    <source>
        <tissue evidence="4">Heart</tissue>
    </source>
</reference>
<dbReference type="InterPro" id="IPR013783">
    <property type="entry name" value="Ig-like_fold"/>
</dbReference>
<dbReference type="EMBL" id="JAEMGP010000024">
    <property type="protein sequence ID" value="KAG5195394.1"/>
    <property type="molecule type" value="Genomic_DNA"/>
</dbReference>
<dbReference type="Pfam" id="PF06312">
    <property type="entry name" value="Neurexophilin"/>
    <property type="match status" value="1"/>
</dbReference>
<dbReference type="InterPro" id="IPR057106">
    <property type="entry name" value="NXPE4_C"/>
</dbReference>
<dbReference type="Pfam" id="PF24536">
    <property type="entry name" value="NXPE4_C"/>
    <property type="match status" value="1"/>
</dbReference>
<evidence type="ECO:0000256" key="2">
    <source>
        <dbReference type="SAM" id="MobiDB-lite"/>
    </source>
</evidence>
<comment type="caution">
    <text evidence="4">The sequence shown here is derived from an EMBL/GenBank/DDBJ whole genome shotgun (WGS) entry which is preliminary data.</text>
</comment>
<organism evidence="4 5">
    <name type="scientific">Ovis aries</name>
    <name type="common">Sheep</name>
    <dbReference type="NCBI Taxonomy" id="9940"/>
    <lineage>
        <taxon>Eukaryota</taxon>
        <taxon>Metazoa</taxon>
        <taxon>Chordata</taxon>
        <taxon>Craniata</taxon>
        <taxon>Vertebrata</taxon>
        <taxon>Euteleostomi</taxon>
        <taxon>Mammalia</taxon>
        <taxon>Eutheria</taxon>
        <taxon>Laurasiatheria</taxon>
        <taxon>Artiodactyla</taxon>
        <taxon>Ruminantia</taxon>
        <taxon>Pecora</taxon>
        <taxon>Bovidae</taxon>
        <taxon>Caprinae</taxon>
        <taxon>Ovis</taxon>
    </lineage>
</organism>
<dbReference type="InterPro" id="IPR026845">
    <property type="entry name" value="NXPH/NXPE"/>
</dbReference>
<dbReference type="AlphaFoldDB" id="A0A835ZQF0"/>